<sequence>MVAGANDSGISLCKSIHLAIQYTSQFNTPRNLFEMPVIVWLGPHRELGSKHGHLN</sequence>
<dbReference type="EMBL" id="ANOG01000495">
    <property type="protein sequence ID" value="EMI19645.1"/>
    <property type="molecule type" value="Genomic_DNA"/>
</dbReference>
<name>M5RK06_9BACT</name>
<comment type="caution">
    <text evidence="1">The sequence shown here is derived from an EMBL/GenBank/DDBJ whole genome shotgun (WGS) entry which is preliminary data.</text>
</comment>
<gene>
    <name evidence="1" type="ORF">RMSM_03430</name>
</gene>
<evidence type="ECO:0000313" key="2">
    <source>
        <dbReference type="Proteomes" id="UP000011991"/>
    </source>
</evidence>
<dbReference type="AlphaFoldDB" id="M5RK06"/>
<reference evidence="1 2" key="1">
    <citation type="journal article" date="2013" name="Mar. Genomics">
        <title>Expression of sulfatases in Rhodopirellula baltica and the diversity of sulfatases in the genus Rhodopirellula.</title>
        <authorList>
            <person name="Wegner C.E."/>
            <person name="Richter-Heitmann T."/>
            <person name="Klindworth A."/>
            <person name="Klockow C."/>
            <person name="Richter M."/>
            <person name="Achstetter T."/>
            <person name="Glockner F.O."/>
            <person name="Harder J."/>
        </authorList>
    </citation>
    <scope>NUCLEOTIDE SEQUENCE [LARGE SCALE GENOMIC DNA]</scope>
    <source>
        <strain evidence="1 2">SM1</strain>
    </source>
</reference>
<dbReference type="PATRIC" id="fig|1265738.3.peg.3428"/>
<proteinExistence type="predicted"/>
<evidence type="ECO:0000313" key="1">
    <source>
        <dbReference type="EMBL" id="EMI19645.1"/>
    </source>
</evidence>
<protein>
    <submittedName>
        <fullName evidence="1">Uncharacterized protein</fullName>
    </submittedName>
</protein>
<keyword evidence="2" id="KW-1185">Reference proteome</keyword>
<organism evidence="1 2">
    <name type="scientific">Rhodopirellula maiorica SM1</name>
    <dbReference type="NCBI Taxonomy" id="1265738"/>
    <lineage>
        <taxon>Bacteria</taxon>
        <taxon>Pseudomonadati</taxon>
        <taxon>Planctomycetota</taxon>
        <taxon>Planctomycetia</taxon>
        <taxon>Pirellulales</taxon>
        <taxon>Pirellulaceae</taxon>
        <taxon>Novipirellula</taxon>
    </lineage>
</organism>
<accession>M5RK06</accession>
<dbReference type="Proteomes" id="UP000011991">
    <property type="component" value="Unassembled WGS sequence"/>
</dbReference>